<gene>
    <name evidence="2" type="ORF">DX914_18625</name>
</gene>
<dbReference type="Proteomes" id="UP000264492">
    <property type="component" value="Unassembled WGS sequence"/>
</dbReference>
<dbReference type="OrthoDB" id="6022559at2"/>
<name>A0A371JXA1_9GAMM</name>
<dbReference type="EMBL" id="QTSU01000004">
    <property type="protein sequence ID" value="RDZ26282.1"/>
    <property type="molecule type" value="Genomic_DNA"/>
</dbReference>
<keyword evidence="1" id="KW-0732">Signal</keyword>
<evidence type="ECO:0000313" key="2">
    <source>
        <dbReference type="EMBL" id="RDZ26282.1"/>
    </source>
</evidence>
<proteinExistence type="predicted"/>
<protein>
    <recommendedName>
        <fullName evidence="4">DUF4892 domain-containing protein</fullName>
    </recommendedName>
</protein>
<evidence type="ECO:0008006" key="4">
    <source>
        <dbReference type="Google" id="ProtNLM"/>
    </source>
</evidence>
<reference evidence="2 3" key="1">
    <citation type="submission" date="2018-08" db="EMBL/GenBank/DDBJ databases">
        <title>Lysobacter sp. zong2l5, whole genome shotgun sequence.</title>
        <authorList>
            <person name="Zhang X."/>
            <person name="Feng G."/>
            <person name="Zhu H."/>
        </authorList>
    </citation>
    <scope>NUCLEOTIDE SEQUENCE [LARGE SCALE GENOMIC DNA]</scope>
    <source>
        <strain evidence="3">zong2l5</strain>
    </source>
</reference>
<evidence type="ECO:0000256" key="1">
    <source>
        <dbReference type="SAM" id="SignalP"/>
    </source>
</evidence>
<feature type="signal peptide" evidence="1">
    <location>
        <begin position="1"/>
        <end position="27"/>
    </location>
</feature>
<accession>A0A371JXA1</accession>
<comment type="caution">
    <text evidence="2">The sequence shown here is derived from an EMBL/GenBank/DDBJ whole genome shotgun (WGS) entry which is preliminary data.</text>
</comment>
<dbReference type="AlphaFoldDB" id="A0A371JXA1"/>
<sequence>MNLFRTNSAAGKRAAGALLIAVTAAAAATVWAYTRPAEQIQLEPVRQGADIPSDGRQRKLQRATAKSAPLALAAAAVSDDDVGDADSFGRNLRWLGLTDMLVELGDSCPGSDPEAGCQVLNPAPAFTGFAFEDLGRITLPGKSTHSLLCYWFSPVLTVRYANPTASQAIARLRLSPTLTVENPVLATPGLIDPTTGVPFGGKLITGMTSSELFEVPLAPGVAFTERTRDSAVCIAGFVNRKALAETYGLSEAQIKEFFKKPTTVRLNISGSAQYVESAQLYFGLRIIGD</sequence>
<keyword evidence="3" id="KW-1185">Reference proteome</keyword>
<feature type="chain" id="PRO_5016786007" description="DUF4892 domain-containing protein" evidence="1">
    <location>
        <begin position="28"/>
        <end position="289"/>
    </location>
</feature>
<dbReference type="RefSeq" id="WP_115861618.1">
    <property type="nucleotide sequence ID" value="NZ_QTSU01000004.1"/>
</dbReference>
<organism evidence="2 3">
    <name type="scientific">Lysobacter silvisoli</name>
    <dbReference type="NCBI Taxonomy" id="2293254"/>
    <lineage>
        <taxon>Bacteria</taxon>
        <taxon>Pseudomonadati</taxon>
        <taxon>Pseudomonadota</taxon>
        <taxon>Gammaproteobacteria</taxon>
        <taxon>Lysobacterales</taxon>
        <taxon>Lysobacteraceae</taxon>
        <taxon>Lysobacter</taxon>
    </lineage>
</organism>
<evidence type="ECO:0000313" key="3">
    <source>
        <dbReference type="Proteomes" id="UP000264492"/>
    </source>
</evidence>